<dbReference type="VEuPathDB" id="FungiDB:I7I50_11698"/>
<dbReference type="InterPro" id="IPR001680">
    <property type="entry name" value="WD40_rpt"/>
</dbReference>
<dbReference type="InterPro" id="IPR045223">
    <property type="entry name" value="RACK1-like"/>
</dbReference>
<dbReference type="InterPro" id="IPR036322">
    <property type="entry name" value="WD40_repeat_dom_sf"/>
</dbReference>
<dbReference type="CDD" id="cd00200">
    <property type="entry name" value="WD40"/>
    <property type="match status" value="1"/>
</dbReference>
<keyword evidence="10" id="KW-0812">Transmembrane</keyword>
<evidence type="ECO:0000256" key="2">
    <source>
        <dbReference type="ARBA" id="ARBA00007253"/>
    </source>
</evidence>
<keyword evidence="4" id="KW-0677">Repeat</keyword>
<evidence type="ECO:0000256" key="8">
    <source>
        <dbReference type="PROSITE-ProRule" id="PRU00221"/>
    </source>
</evidence>
<dbReference type="Pfam" id="PF01105">
    <property type="entry name" value="EMP24_GP25L"/>
    <property type="match status" value="1"/>
</dbReference>
<feature type="signal peptide" evidence="11">
    <location>
        <begin position="1"/>
        <end position="30"/>
    </location>
</feature>
<keyword evidence="3 8" id="KW-0853">WD repeat</keyword>
<dbReference type="GO" id="GO:0005759">
    <property type="term" value="C:mitochondrial matrix"/>
    <property type="evidence" value="ECO:0007669"/>
    <property type="project" value="UniProtKB-SubCell"/>
</dbReference>
<evidence type="ECO:0000256" key="3">
    <source>
        <dbReference type="ARBA" id="ARBA00022574"/>
    </source>
</evidence>
<feature type="repeat" description="WD" evidence="8">
    <location>
        <begin position="677"/>
        <end position="718"/>
    </location>
</feature>
<organism evidence="13 14">
    <name type="scientific">Ajellomyces capsulatus (strain G186AR / H82 / ATCC MYA-2454 / RMSCC 2432)</name>
    <name type="common">Darling's disease fungus</name>
    <name type="synonym">Histoplasma capsulatum</name>
    <dbReference type="NCBI Taxonomy" id="447093"/>
    <lineage>
        <taxon>Eukaryota</taxon>
        <taxon>Fungi</taxon>
        <taxon>Dikarya</taxon>
        <taxon>Ascomycota</taxon>
        <taxon>Pezizomycotina</taxon>
        <taxon>Eurotiomycetes</taxon>
        <taxon>Eurotiomycetidae</taxon>
        <taxon>Onygenales</taxon>
        <taxon>Ajellomycetaceae</taxon>
        <taxon>Histoplasma</taxon>
    </lineage>
</organism>
<proteinExistence type="inferred from homology"/>
<dbReference type="HAMAP" id="MF_03057">
    <property type="entry name" value="SDHAF2"/>
    <property type="match status" value="1"/>
</dbReference>
<feature type="repeat" description="WD" evidence="8">
    <location>
        <begin position="906"/>
        <end position="934"/>
    </location>
</feature>
<dbReference type="FunFam" id="2.130.10.10:FF:000039">
    <property type="entry name" value="Guanine nucleotide-binding protein subunit beta-like protein"/>
    <property type="match status" value="1"/>
</dbReference>
<dbReference type="PROSITE" id="PS00678">
    <property type="entry name" value="WD_REPEATS_1"/>
    <property type="match status" value="4"/>
</dbReference>
<protein>
    <recommendedName>
        <fullName evidence="7">Succinate dehydrogenase assembly factor 2, mitochondrial</fullName>
        <shortName evidence="7">SDH assembly factor 2</shortName>
        <shortName evidence="7">SDHAF2</shortName>
    </recommendedName>
</protein>
<comment type="function">
    <text evidence="7">Plays an essential role in the assembly of succinate dehydrogenase (SDH), an enzyme complex (also referred to as respiratory complex II) that is a component of both the tricarboxylic acid (TCA) cycle and the mitochondrial electron transport chain, and which couples the oxidation of succinate to fumarate with the reduction of ubiquinone (coenzyme Q) to ubiquinol. Required for flavinylation (covalent attachment of FAD) of the flavoprotein subunit of the SDH catalytic dimer.</text>
</comment>
<keyword evidence="10" id="KW-1133">Transmembrane helix</keyword>
<name>C0NN62_AJECG</name>
<feature type="region of interest" description="Disordered" evidence="9">
    <location>
        <begin position="263"/>
        <end position="308"/>
    </location>
</feature>
<keyword evidence="11" id="KW-0732">Signal</keyword>
<feature type="compositionally biased region" description="Polar residues" evidence="9">
    <location>
        <begin position="263"/>
        <end position="283"/>
    </location>
</feature>
<evidence type="ECO:0000256" key="11">
    <source>
        <dbReference type="SAM" id="SignalP"/>
    </source>
</evidence>
<dbReference type="VEuPathDB" id="FungiDB:I7I50_11699"/>
<feature type="compositionally biased region" description="Basic and acidic residues" evidence="9">
    <location>
        <begin position="457"/>
        <end position="466"/>
    </location>
</feature>
<dbReference type="AlphaFoldDB" id="C0NN62"/>
<keyword evidence="5 7" id="KW-0496">Mitochondrion</keyword>
<dbReference type="PROSITE" id="PS50294">
    <property type="entry name" value="WD_REPEATS_REGION"/>
    <property type="match status" value="6"/>
</dbReference>
<feature type="transmembrane region" description="Helical" evidence="10">
    <location>
        <begin position="191"/>
        <end position="211"/>
    </location>
</feature>
<evidence type="ECO:0000256" key="10">
    <source>
        <dbReference type="SAM" id="Phobius"/>
    </source>
</evidence>
<feature type="chain" id="PRO_5002899752" description="Succinate dehydrogenase assembly factor 2, mitochondrial" evidence="11">
    <location>
        <begin position="31"/>
        <end position="934"/>
    </location>
</feature>
<accession>C0NN62</accession>
<dbReference type="RefSeq" id="XP_045287791.1">
    <property type="nucleotide sequence ID" value="XM_045431238.1"/>
</dbReference>
<dbReference type="InterPro" id="IPR020472">
    <property type="entry name" value="WD40_PAC1"/>
</dbReference>
<feature type="repeat" description="WD" evidence="8">
    <location>
        <begin position="762"/>
        <end position="799"/>
    </location>
</feature>
<feature type="region of interest" description="Disordered" evidence="9">
    <location>
        <begin position="336"/>
        <end position="359"/>
    </location>
</feature>
<dbReference type="PRINTS" id="PR00320">
    <property type="entry name" value="GPROTEINBRPT"/>
</dbReference>
<feature type="compositionally biased region" description="Polar residues" evidence="9">
    <location>
        <begin position="298"/>
        <end position="308"/>
    </location>
</feature>
<dbReference type="PROSITE" id="PS50082">
    <property type="entry name" value="WD_REPEATS_2"/>
    <property type="match status" value="6"/>
</dbReference>
<evidence type="ECO:0000259" key="12">
    <source>
        <dbReference type="SMART" id="SM01190"/>
    </source>
</evidence>
<feature type="repeat" description="WD" evidence="8">
    <location>
        <begin position="719"/>
        <end position="751"/>
    </location>
</feature>
<dbReference type="InterPro" id="IPR028882">
    <property type="entry name" value="SDHAF2"/>
</dbReference>
<dbReference type="InterPro" id="IPR019775">
    <property type="entry name" value="WD40_repeat_CS"/>
</dbReference>
<evidence type="ECO:0000256" key="7">
    <source>
        <dbReference type="HAMAP-Rule" id="MF_03057"/>
    </source>
</evidence>
<dbReference type="GO" id="GO:0006121">
    <property type="term" value="P:mitochondrial electron transport, succinate to ubiquinone"/>
    <property type="evidence" value="ECO:0007669"/>
    <property type="project" value="UniProtKB-UniRule"/>
</dbReference>
<dbReference type="InterPro" id="IPR036714">
    <property type="entry name" value="SDH_sf"/>
</dbReference>
<evidence type="ECO:0000256" key="9">
    <source>
        <dbReference type="SAM" id="MobiDB-lite"/>
    </source>
</evidence>
<feature type="region of interest" description="Disordered" evidence="9">
    <location>
        <begin position="441"/>
        <end position="477"/>
    </location>
</feature>
<dbReference type="InterPro" id="IPR005631">
    <property type="entry name" value="SDH"/>
</dbReference>
<gene>
    <name evidence="13" type="ORF">HCBG_04189</name>
</gene>
<keyword evidence="14" id="KW-1185">Reference proteome</keyword>
<comment type="subunit">
    <text evidence="7">Interacts with the flavoprotein subunit within the SDH catalytic dimer.</text>
</comment>
<dbReference type="Pfam" id="PF03937">
    <property type="entry name" value="Sdh5"/>
    <property type="match status" value="1"/>
</dbReference>
<dbReference type="HOGENOM" id="CLU_013982_0_0_1"/>
<evidence type="ECO:0000313" key="14">
    <source>
        <dbReference type="Proteomes" id="UP000001631"/>
    </source>
</evidence>
<dbReference type="SUPFAM" id="SSF109910">
    <property type="entry name" value="YgfY-like"/>
    <property type="match status" value="1"/>
</dbReference>
<dbReference type="InParanoid" id="C0NN62"/>
<dbReference type="FunFam" id="1.10.150.250:FF:000002">
    <property type="entry name" value="Succinate dehydrogenase assembly factor 2, mitochondrial"/>
    <property type="match status" value="1"/>
</dbReference>
<dbReference type="Gene3D" id="2.130.10.10">
    <property type="entry name" value="YVTN repeat-like/Quinoprotein amine dehydrogenase"/>
    <property type="match status" value="1"/>
</dbReference>
<dbReference type="EMBL" id="GG663367">
    <property type="protein sequence ID" value="EEH07310.1"/>
    <property type="molecule type" value="Genomic_DNA"/>
</dbReference>
<feature type="domain" description="GOLD" evidence="12">
    <location>
        <begin position="30"/>
        <end position="216"/>
    </location>
</feature>
<dbReference type="GO" id="GO:0045182">
    <property type="term" value="F:translation regulator activity"/>
    <property type="evidence" value="ECO:0007669"/>
    <property type="project" value="InterPro"/>
</dbReference>
<dbReference type="GeneID" id="69037205"/>
<dbReference type="SUPFAM" id="SSF50978">
    <property type="entry name" value="WD40 repeat-like"/>
    <property type="match status" value="1"/>
</dbReference>
<feature type="repeat" description="WD" evidence="8">
    <location>
        <begin position="629"/>
        <end position="671"/>
    </location>
</feature>
<dbReference type="SMART" id="SM00320">
    <property type="entry name" value="WD40"/>
    <property type="match status" value="7"/>
</dbReference>
<dbReference type="Pfam" id="PF00400">
    <property type="entry name" value="WD40"/>
    <property type="match status" value="6"/>
</dbReference>
<dbReference type="PANTHER" id="PTHR19868">
    <property type="entry name" value="RECEPTOR FOR ACTIVATED PROTEIN KINASE C RACK1"/>
    <property type="match status" value="1"/>
</dbReference>
<reference evidence="13" key="1">
    <citation type="submission" date="2009-02" db="EMBL/GenBank/DDBJ databases">
        <title>The Genome Sequence of Ajellomyces capsulatus strain G186AR.</title>
        <authorList>
            <consortium name="The Broad Institute Genome Sequencing Platform"/>
            <person name="Champion M."/>
            <person name="Cuomo C."/>
            <person name="Ma L.-J."/>
            <person name="Henn M.R."/>
            <person name="Sil A."/>
            <person name="Goldman B."/>
            <person name="Young S.K."/>
            <person name="Kodira C.D."/>
            <person name="Zeng Q."/>
            <person name="Koehrsen M."/>
            <person name="Alvarado L."/>
            <person name="Berlin A."/>
            <person name="Borenstein D."/>
            <person name="Chen Z."/>
            <person name="Engels R."/>
            <person name="Freedman E."/>
            <person name="Gellesch M."/>
            <person name="Goldberg J."/>
            <person name="Griggs A."/>
            <person name="Gujja S."/>
            <person name="Heiman D."/>
            <person name="Hepburn T."/>
            <person name="Howarth C."/>
            <person name="Jen D."/>
            <person name="Larson L."/>
            <person name="Lewis B."/>
            <person name="Mehta T."/>
            <person name="Park D."/>
            <person name="Pearson M."/>
            <person name="Roberts A."/>
            <person name="Saif S."/>
            <person name="Shea T."/>
            <person name="Shenoy N."/>
            <person name="Sisk P."/>
            <person name="Stolte C."/>
            <person name="Sykes S."/>
            <person name="Walk T."/>
            <person name="White J."/>
            <person name="Yandava C."/>
            <person name="Klein B."/>
            <person name="McEwen J.G."/>
            <person name="Puccia R."/>
            <person name="Goldman G.H."/>
            <person name="Felipe M.S."/>
            <person name="Nino-Vega G."/>
            <person name="San-Blas G."/>
            <person name="Taylor J."/>
            <person name="Mendoza L."/>
            <person name="Galagan J."/>
            <person name="Nusbaum C."/>
            <person name="Birren B."/>
        </authorList>
    </citation>
    <scope>NUCLEOTIDE SEQUENCE</scope>
    <source>
        <strain evidence="13">G186AR</strain>
    </source>
</reference>
<feature type="repeat" description="WD" evidence="8">
    <location>
        <begin position="806"/>
        <end position="847"/>
    </location>
</feature>
<dbReference type="Gene3D" id="1.10.150.250">
    <property type="entry name" value="Flavinator of succinate dehydrogenase"/>
    <property type="match status" value="1"/>
</dbReference>
<dbReference type="GO" id="GO:0043022">
    <property type="term" value="F:ribosome binding"/>
    <property type="evidence" value="ECO:0007669"/>
    <property type="project" value="InterPro"/>
</dbReference>
<evidence type="ECO:0000256" key="6">
    <source>
        <dbReference type="ARBA" id="ARBA00023186"/>
    </source>
</evidence>
<dbReference type="STRING" id="447093.C0NN62"/>
<comment type="similarity">
    <text evidence="2">Belongs to the WD repeat G protein beta family. Ribosomal protein RACK1 subfamily.</text>
</comment>
<comment type="subcellular location">
    <subcellularLocation>
        <location evidence="1 7">Mitochondrion matrix</location>
    </subcellularLocation>
</comment>
<sequence length="934" mass="103720">MGSSCPSPLTGLLRPLALVLLLCIAQLSTALKFDLPANVNNERCIRNFVSKDQLVVVTAIVGGQKGDGQVVNMHIKDSMGNDYGRPKDVVGEKRQAFTSGADTAFDVCFENIPVGRSSGHLSRSVELDIDIGADARDWSAIQVQEKLRPVEADLRRIEAMVGEIVTEMEYMRTREQKLRDTNESTNERVKWFAFGTIGMLIGLGVWQVIYLRAYFSGNQWQVPDSAEDDGTPQCFIRALNSSNNVRPVFSFIQVQAKAATNRSLSSTKFRASNPNERSHSTAPSHGKAQKSKPLNPRLANTASTSTNDFPKAAAKVEFPELVTAANQEYQRRDAIPGNMENMTGGTVKTRDGRKPELGIGEMDGITFKVEPLKRDGEDIMTMRARLLYQSRKRGILESDLLLSTFASRHLPTMTERQLQEYDKFLDENDWDIYYWATQEAKDPSTTDSANPSPAPKSSEKPVKDTPTETWKSGAAKSGEWAQTVGAFKPAYRPVPQRWKDSEILAQLRQHVYEKSAHGVQEVKGQTHSGGGLGQMPDLIHVTFTRLGQLGFRRTHKRPATKLRLGLAWAAEPRSIAKRRDEEEPNSSTTLLCSPSILLLPTPHEDSLISHTSIESLHTMAEQLVHRGTLEGHNGWVTSLATSLENPDMLLSASRDKTLIIWNLTRDDTAYGYPKRSLHGHSHIVSDCVISSDGAYALSSSWDKTLRLWELATGNTTRTFVGHTNDVLSVSFSADNRQIVSGSRDRTIKLWNTLGDCKFTITDKGHTEWVSCVRFSPNPQNPVIVSAGWDKLVKVWELSSCRIQTDHIGHTGYINTVTISPDGSLCASGGKDGTTMLWDLNESKHLYSLQAGDEIHALVFSPNRYWLCAATSSSITIFDLEKKSKVDELKPEFVEKGKKSREPECISLAWSADGQTLFAGYTDNKIRAWGVMSRT</sequence>
<dbReference type="InterPro" id="IPR015943">
    <property type="entry name" value="WD40/YVTN_repeat-like_dom_sf"/>
</dbReference>
<comment type="similarity">
    <text evidence="7">Belongs to the SDHAF2 family.</text>
</comment>
<dbReference type="VEuPathDB" id="FungiDB:I7I50_11697"/>
<evidence type="ECO:0000256" key="4">
    <source>
        <dbReference type="ARBA" id="ARBA00022737"/>
    </source>
</evidence>
<keyword evidence="6 7" id="KW-0143">Chaperone</keyword>
<dbReference type="SMART" id="SM01190">
    <property type="entry name" value="EMP24_GP25L"/>
    <property type="match status" value="1"/>
</dbReference>
<dbReference type="InterPro" id="IPR009038">
    <property type="entry name" value="GOLD_dom"/>
</dbReference>
<evidence type="ECO:0000313" key="13">
    <source>
        <dbReference type="EMBL" id="EEH07310.1"/>
    </source>
</evidence>
<evidence type="ECO:0000256" key="1">
    <source>
        <dbReference type="ARBA" id="ARBA00004305"/>
    </source>
</evidence>
<dbReference type="Proteomes" id="UP000001631">
    <property type="component" value="Unassembled WGS sequence"/>
</dbReference>
<dbReference type="GO" id="GO:0007165">
    <property type="term" value="P:signal transduction"/>
    <property type="evidence" value="ECO:0007669"/>
    <property type="project" value="UniProtKB-ARBA"/>
</dbReference>
<evidence type="ECO:0000256" key="5">
    <source>
        <dbReference type="ARBA" id="ARBA00023128"/>
    </source>
</evidence>
<keyword evidence="10" id="KW-0472">Membrane</keyword>